<feature type="compositionally biased region" description="Pro residues" evidence="10">
    <location>
        <begin position="131"/>
        <end position="144"/>
    </location>
</feature>
<evidence type="ECO:0000256" key="3">
    <source>
        <dbReference type="ARBA" id="ARBA00022475"/>
    </source>
</evidence>
<dbReference type="Pfam" id="PF21760">
    <property type="entry name" value="SecD_1st"/>
    <property type="match status" value="1"/>
</dbReference>
<evidence type="ECO:0000256" key="2">
    <source>
        <dbReference type="ARBA" id="ARBA00022448"/>
    </source>
</evidence>
<dbReference type="RefSeq" id="WP_141996086.1">
    <property type="nucleotide sequence ID" value="NZ_VFML01000001.1"/>
</dbReference>
<keyword evidence="2 9" id="KW-0813">Transport</keyword>
<feature type="domain" description="Protein translocase subunit SecDF P1" evidence="12">
    <location>
        <begin position="67"/>
        <end position="121"/>
    </location>
</feature>
<evidence type="ECO:0000256" key="1">
    <source>
        <dbReference type="ARBA" id="ARBA00004651"/>
    </source>
</evidence>
<sequence>MAPPAGQMRPGRYLAFFALIVIALYSLVLFTGDGQPRPKLGIDLQGGTRVTLTARTPDGNEPSRESLQQARSIIETRVNSIGVSGAEVVVDGSNLVITVPGEEGDQAKNLGRTARLNFRKVVQAVPAGQQAPPPTGQPNQPPSGEPGAGQPEGEQGQGEQDQQGGGGAPAGAQPAQQPDNNDGAIDAETAKQIREAKEQRQNPELVPADPQDQAAAAQAQQLQQQALATLQCSESDPLRGNDSPDLPLVTCNQDGTEKYVLSPSFLPGDQISQATANPPQQGSPGWEVNLEFDSEGTTKWGEFTSANVGERAAFVLDTQVVSAPNIEVAILDGRTRITGNFTQGEARDLAEVLKYGSLPLSFTSSDAKTVSATLGLSSLEAGLIAGGIGIGLVFIYCLFYYRILGVLTVLSLFLSATVVYAVLVLLGRWIGFTLDLAGVAGFIIAIGVTADSFVVYFERLKDEMREGKTFRSAVSRGWVRARRTILASDAVLFLASAVLYTLAVGEVQGFAFTLGMSTVLDLSVVFLVTHPLVALIAKSKTLSSPKLSGLGAVQRLGADRRQTKRVGPAVKEA</sequence>
<evidence type="ECO:0000259" key="13">
    <source>
        <dbReference type="Pfam" id="PF22599"/>
    </source>
</evidence>
<comment type="function">
    <text evidence="9">Part of the Sec protein translocase complex. Interacts with the SecYEG preprotein conducting channel. SecDF uses the proton motive force (PMF) to complete protein translocation after the ATP-dependent function of SecA.</text>
</comment>
<dbReference type="SUPFAM" id="SSF82866">
    <property type="entry name" value="Multidrug efflux transporter AcrB transmembrane domain"/>
    <property type="match status" value="1"/>
</dbReference>
<dbReference type="GO" id="GO:0005886">
    <property type="term" value="C:plasma membrane"/>
    <property type="evidence" value="ECO:0007669"/>
    <property type="project" value="UniProtKB-SubCell"/>
</dbReference>
<feature type="transmembrane region" description="Helical" evidence="9">
    <location>
        <begin position="436"/>
        <end position="457"/>
    </location>
</feature>
<keyword evidence="8 9" id="KW-0472">Membrane</keyword>
<evidence type="ECO:0000256" key="7">
    <source>
        <dbReference type="ARBA" id="ARBA00023010"/>
    </source>
</evidence>
<dbReference type="InterPro" id="IPR054384">
    <property type="entry name" value="SecDF_P1_head"/>
</dbReference>
<dbReference type="Pfam" id="PF22599">
    <property type="entry name" value="SecDF_P1_head"/>
    <property type="match status" value="1"/>
</dbReference>
<feature type="compositionally biased region" description="Low complexity" evidence="10">
    <location>
        <begin position="207"/>
        <end position="222"/>
    </location>
</feature>
<feature type="domain" description="SecDF P1 head subdomain" evidence="13">
    <location>
        <begin position="254"/>
        <end position="359"/>
    </location>
</feature>
<evidence type="ECO:0000256" key="4">
    <source>
        <dbReference type="ARBA" id="ARBA00022692"/>
    </source>
</evidence>
<comment type="caution">
    <text evidence="14">The sequence shown here is derived from an EMBL/GenBank/DDBJ whole genome shotgun (WGS) entry which is preliminary data.</text>
</comment>
<feature type="transmembrane region" description="Helical" evidence="9">
    <location>
        <begin position="510"/>
        <end position="537"/>
    </location>
</feature>
<dbReference type="GO" id="GO:0006605">
    <property type="term" value="P:protein targeting"/>
    <property type="evidence" value="ECO:0007669"/>
    <property type="project" value="UniProtKB-UniRule"/>
</dbReference>
<dbReference type="NCBIfam" id="TIGR01129">
    <property type="entry name" value="secD"/>
    <property type="match status" value="1"/>
</dbReference>
<dbReference type="InterPro" id="IPR022646">
    <property type="entry name" value="SecD/SecF_CS"/>
</dbReference>
<dbReference type="InterPro" id="IPR048634">
    <property type="entry name" value="SecD_SecF_C"/>
</dbReference>
<comment type="subunit">
    <text evidence="9">Forms a complex with SecF. Part of the essential Sec protein translocation apparatus which comprises SecA, SecYEG and auxiliary proteins SecDF. Other proteins may also be involved.</text>
</comment>
<proteinExistence type="inferred from homology"/>
<feature type="transmembrane region" description="Helical" evidence="9">
    <location>
        <begin position="406"/>
        <end position="430"/>
    </location>
</feature>
<name>A0A542DDV0_AMYCI</name>
<dbReference type="InterPro" id="IPR005791">
    <property type="entry name" value="SecD"/>
</dbReference>
<evidence type="ECO:0000256" key="8">
    <source>
        <dbReference type="ARBA" id="ARBA00023136"/>
    </source>
</evidence>
<dbReference type="InterPro" id="IPR022813">
    <property type="entry name" value="SecD/SecF_arch_bac"/>
</dbReference>
<feature type="transmembrane region" description="Helical" evidence="9">
    <location>
        <begin position="485"/>
        <end position="504"/>
    </location>
</feature>
<dbReference type="GO" id="GO:0065002">
    <property type="term" value="P:intracellular protein transmembrane transport"/>
    <property type="evidence" value="ECO:0007669"/>
    <property type="project" value="UniProtKB-UniRule"/>
</dbReference>
<keyword evidence="5 9" id="KW-0653">Protein transport</keyword>
<evidence type="ECO:0000256" key="10">
    <source>
        <dbReference type="SAM" id="MobiDB-lite"/>
    </source>
</evidence>
<dbReference type="EMBL" id="VFML01000001">
    <property type="protein sequence ID" value="TQJ01254.1"/>
    <property type="molecule type" value="Genomic_DNA"/>
</dbReference>
<evidence type="ECO:0000256" key="5">
    <source>
        <dbReference type="ARBA" id="ARBA00022927"/>
    </source>
</evidence>
<dbReference type="InterPro" id="IPR048631">
    <property type="entry name" value="SecD_1st"/>
</dbReference>
<dbReference type="GO" id="GO:0043952">
    <property type="term" value="P:protein transport by the Sec complex"/>
    <property type="evidence" value="ECO:0007669"/>
    <property type="project" value="UniProtKB-UniRule"/>
</dbReference>
<evidence type="ECO:0000313" key="14">
    <source>
        <dbReference type="EMBL" id="TQJ01254.1"/>
    </source>
</evidence>
<keyword evidence="6 9" id="KW-1133">Transmembrane helix</keyword>
<dbReference type="AlphaFoldDB" id="A0A542DDV0"/>
<dbReference type="Proteomes" id="UP000320876">
    <property type="component" value="Unassembled WGS sequence"/>
</dbReference>
<gene>
    <name evidence="9" type="primary">secD</name>
    <name evidence="14" type="ORF">FB471_0920</name>
</gene>
<dbReference type="NCBIfam" id="TIGR00916">
    <property type="entry name" value="2A0604s01"/>
    <property type="match status" value="1"/>
</dbReference>
<protein>
    <recommendedName>
        <fullName evidence="9">Protein translocase subunit SecD</fullName>
    </recommendedName>
</protein>
<dbReference type="Gene3D" id="1.20.1640.10">
    <property type="entry name" value="Multidrug efflux transporter AcrB transmembrane domain"/>
    <property type="match status" value="1"/>
</dbReference>
<comment type="similarity">
    <text evidence="9">Belongs to the SecD/SecF family. SecD subfamily.</text>
</comment>
<dbReference type="Pfam" id="PF02355">
    <property type="entry name" value="SecD_SecF_C"/>
    <property type="match status" value="1"/>
</dbReference>
<evidence type="ECO:0000256" key="6">
    <source>
        <dbReference type="ARBA" id="ARBA00022989"/>
    </source>
</evidence>
<feature type="transmembrane region" description="Helical" evidence="9">
    <location>
        <begin position="12"/>
        <end position="30"/>
    </location>
</feature>
<dbReference type="HAMAP" id="MF_01463_B">
    <property type="entry name" value="SecD_B"/>
    <property type="match status" value="1"/>
</dbReference>
<feature type="compositionally biased region" description="Low complexity" evidence="10">
    <location>
        <begin position="148"/>
        <end position="162"/>
    </location>
</feature>
<keyword evidence="4 9" id="KW-0812">Transmembrane</keyword>
<feature type="region of interest" description="Disordered" evidence="10">
    <location>
        <begin position="195"/>
        <end position="222"/>
    </location>
</feature>
<dbReference type="PANTHER" id="PTHR30081:SF1">
    <property type="entry name" value="PROTEIN TRANSLOCASE SUBUNIT SECD"/>
    <property type="match status" value="1"/>
</dbReference>
<feature type="transmembrane region" description="Helical" evidence="9">
    <location>
        <begin position="381"/>
        <end position="399"/>
    </location>
</feature>
<feature type="region of interest" description="Disordered" evidence="10">
    <location>
        <begin position="127"/>
        <end position="183"/>
    </location>
</feature>
<dbReference type="InterPro" id="IPR055344">
    <property type="entry name" value="SecD_SecF_C_bact"/>
</dbReference>
<keyword evidence="15" id="KW-1185">Reference proteome</keyword>
<feature type="domain" description="Protein export membrane protein SecD/SecF C-terminal" evidence="11">
    <location>
        <begin position="362"/>
        <end position="536"/>
    </location>
</feature>
<evidence type="ECO:0000256" key="9">
    <source>
        <dbReference type="HAMAP-Rule" id="MF_01463"/>
    </source>
</evidence>
<reference evidence="14 15" key="1">
    <citation type="submission" date="2019-06" db="EMBL/GenBank/DDBJ databases">
        <title>Sequencing the genomes of 1000 actinobacteria strains.</title>
        <authorList>
            <person name="Klenk H.-P."/>
        </authorList>
    </citation>
    <scope>NUCLEOTIDE SEQUENCE [LARGE SCALE GENOMIC DNA]</scope>
    <source>
        <strain evidence="14 15">DSM 45679</strain>
    </source>
</reference>
<keyword evidence="3 9" id="KW-1003">Cell membrane</keyword>
<keyword evidence="7 9" id="KW-0811">Translocation</keyword>
<evidence type="ECO:0000259" key="12">
    <source>
        <dbReference type="Pfam" id="PF21760"/>
    </source>
</evidence>
<comment type="subcellular location">
    <subcellularLocation>
        <location evidence="1 9">Cell membrane</location>
        <topology evidence="1 9">Multi-pass membrane protein</topology>
    </subcellularLocation>
</comment>
<evidence type="ECO:0000259" key="11">
    <source>
        <dbReference type="Pfam" id="PF02355"/>
    </source>
</evidence>
<dbReference type="Gene3D" id="3.30.70.3220">
    <property type="match status" value="1"/>
</dbReference>
<dbReference type="GO" id="GO:0015450">
    <property type="term" value="F:protein-transporting ATPase activity"/>
    <property type="evidence" value="ECO:0007669"/>
    <property type="project" value="InterPro"/>
</dbReference>
<dbReference type="Gene3D" id="3.30.1360.200">
    <property type="match status" value="1"/>
</dbReference>
<accession>A0A542DDV0</accession>
<organism evidence="14 15">
    <name type="scientific">Amycolatopsis cihanbeyliensis</name>
    <dbReference type="NCBI Taxonomy" id="1128664"/>
    <lineage>
        <taxon>Bacteria</taxon>
        <taxon>Bacillati</taxon>
        <taxon>Actinomycetota</taxon>
        <taxon>Actinomycetes</taxon>
        <taxon>Pseudonocardiales</taxon>
        <taxon>Pseudonocardiaceae</taxon>
        <taxon>Amycolatopsis</taxon>
    </lineage>
</organism>
<dbReference type="Pfam" id="PF07549">
    <property type="entry name" value="Sec_GG"/>
    <property type="match status" value="1"/>
</dbReference>
<dbReference type="OrthoDB" id="5240379at2"/>
<dbReference type="PANTHER" id="PTHR30081">
    <property type="entry name" value="PROTEIN-EXPORT MEMBRANE PROTEIN SEC"/>
    <property type="match status" value="1"/>
</dbReference>
<evidence type="ECO:0000313" key="15">
    <source>
        <dbReference type="Proteomes" id="UP000320876"/>
    </source>
</evidence>